<protein>
    <submittedName>
        <fullName evidence="4">Class E sortase</fullName>
    </submittedName>
</protein>
<dbReference type="InterPro" id="IPR005754">
    <property type="entry name" value="Sortase"/>
</dbReference>
<dbReference type="NCBIfam" id="NF033747">
    <property type="entry name" value="class_E_sortase"/>
    <property type="match status" value="1"/>
</dbReference>
<dbReference type="Pfam" id="PF04203">
    <property type="entry name" value="Sortase"/>
    <property type="match status" value="1"/>
</dbReference>
<name>A0A552WQK9_9MICO</name>
<dbReference type="AlphaFoldDB" id="A0A552WQK9"/>
<keyword evidence="1" id="KW-0378">Hydrolase</keyword>
<keyword evidence="3" id="KW-0812">Transmembrane</keyword>
<feature type="active site" description="Proton donor/acceptor" evidence="2">
    <location>
        <position position="153"/>
    </location>
</feature>
<dbReference type="GO" id="GO:0016787">
    <property type="term" value="F:hydrolase activity"/>
    <property type="evidence" value="ECO:0007669"/>
    <property type="project" value="UniProtKB-KW"/>
</dbReference>
<dbReference type="InterPro" id="IPR023365">
    <property type="entry name" value="Sortase_dom-sf"/>
</dbReference>
<dbReference type="InterPro" id="IPR053465">
    <property type="entry name" value="Sortase_Class_E"/>
</dbReference>
<dbReference type="Gene3D" id="2.40.260.10">
    <property type="entry name" value="Sortase"/>
    <property type="match status" value="1"/>
</dbReference>
<evidence type="ECO:0000256" key="3">
    <source>
        <dbReference type="SAM" id="Phobius"/>
    </source>
</evidence>
<keyword evidence="5" id="KW-1185">Reference proteome</keyword>
<feature type="active site" description="Acyl-thioester intermediate" evidence="2">
    <location>
        <position position="221"/>
    </location>
</feature>
<dbReference type="NCBIfam" id="TIGR01076">
    <property type="entry name" value="sortase_fam"/>
    <property type="match status" value="1"/>
</dbReference>
<evidence type="ECO:0000256" key="2">
    <source>
        <dbReference type="PIRSR" id="PIRSR605754-1"/>
    </source>
</evidence>
<proteinExistence type="predicted"/>
<accession>A0A552WQK9</accession>
<dbReference type="EMBL" id="VJXR01000029">
    <property type="protein sequence ID" value="TRW45091.1"/>
    <property type="molecule type" value="Genomic_DNA"/>
</dbReference>
<evidence type="ECO:0000313" key="5">
    <source>
        <dbReference type="Proteomes" id="UP000318693"/>
    </source>
</evidence>
<dbReference type="Proteomes" id="UP000318693">
    <property type="component" value="Unassembled WGS sequence"/>
</dbReference>
<organism evidence="4 5">
    <name type="scientific">Georgenia yuyongxinii</name>
    <dbReference type="NCBI Taxonomy" id="2589797"/>
    <lineage>
        <taxon>Bacteria</taxon>
        <taxon>Bacillati</taxon>
        <taxon>Actinomycetota</taxon>
        <taxon>Actinomycetes</taxon>
        <taxon>Micrococcales</taxon>
        <taxon>Bogoriellaceae</taxon>
        <taxon>Georgenia</taxon>
    </lineage>
</organism>
<feature type="transmembrane region" description="Helical" evidence="3">
    <location>
        <begin position="28"/>
        <end position="49"/>
    </location>
</feature>
<dbReference type="SUPFAM" id="SSF63817">
    <property type="entry name" value="Sortase"/>
    <property type="match status" value="1"/>
</dbReference>
<reference evidence="4 5" key="1">
    <citation type="submission" date="2019-07" db="EMBL/GenBank/DDBJ databases">
        <title>Georgenia wutianyii sp. nov. and Georgenia *** sp. nov. isolated from plateau pika (Ochotona curzoniae) in the Qinghai-Tibet plateau of China.</title>
        <authorList>
            <person name="Tian Z."/>
        </authorList>
    </citation>
    <scope>NUCLEOTIDE SEQUENCE [LARGE SCALE GENOMIC DNA]</scope>
    <source>
        <strain evidence="4 5">Z446</strain>
    </source>
</reference>
<sequence length="255" mass="26428">MTRLTGAAAPPAPRAVSARVSAHRGASVLGELLITAAAVLALFVVWQVWWTDVTGGRAQVAAVVAIETRFPTVPATPTDSAVSPLRTDAPPTVAEVPAGTGFAVVHVPRWGTDHALPVLEGVDARAVLDTGAAGHYPGTALPGAVGNFALAAHRQTYGAAFRRVDELRVGDPIVVETAEAWLVYRVTADRVVAPEEVSVIAPVPGAPGEAATARMITFTTCHPLWSTAQRWVTHGELAGWLPRSAGAPAELGEVA</sequence>
<dbReference type="CDD" id="cd05830">
    <property type="entry name" value="Sortase_E"/>
    <property type="match status" value="1"/>
</dbReference>
<gene>
    <name evidence="4" type="ORF">FJ693_10845</name>
</gene>
<comment type="caution">
    <text evidence="4">The sequence shown here is derived from an EMBL/GenBank/DDBJ whole genome shotgun (WGS) entry which is preliminary data.</text>
</comment>
<evidence type="ECO:0000313" key="4">
    <source>
        <dbReference type="EMBL" id="TRW45091.1"/>
    </source>
</evidence>
<dbReference type="InterPro" id="IPR042003">
    <property type="entry name" value="Sortase_E"/>
</dbReference>
<evidence type="ECO:0000256" key="1">
    <source>
        <dbReference type="ARBA" id="ARBA00022801"/>
    </source>
</evidence>
<keyword evidence="3" id="KW-0472">Membrane</keyword>
<keyword evidence="3" id="KW-1133">Transmembrane helix</keyword>
<dbReference type="RefSeq" id="WP_143418555.1">
    <property type="nucleotide sequence ID" value="NZ_VJXR01000029.1"/>
</dbReference>